<sequence>MIRNRTATVLLAALLAALSCMFLTSAPAWSRVGAPAEPADPTAPTVRSGHAARANHAAPAAPAAPAASASLKEGADLAASGAQVFQGRAFDTCTAPPLSTMAAWRSSGYGAVGVYVGGRARACHQQQLTREWVRAVSDMGWRIIPVYVGSQSPCVTRESKRPFPIDIADPVSHGAEEARDAVMQARALGIVERSPVYLDMEAYAPRGPRCSEPVVSFTRGWSQELRRYGYFPGFYSSAASGITDIAEARRIGIRDLPEVVWYARWNARPALAAEPVLAAGHWTPNRRLHQYEGNVKETHGGRSMLIDRNVVDAPVAVVER</sequence>
<evidence type="ECO:0000313" key="5">
    <source>
        <dbReference type="Proteomes" id="UP001501358"/>
    </source>
</evidence>
<dbReference type="CDD" id="cd06418">
    <property type="entry name" value="GH25_BacA-like"/>
    <property type="match status" value="1"/>
</dbReference>
<dbReference type="Proteomes" id="UP001501358">
    <property type="component" value="Unassembled WGS sequence"/>
</dbReference>
<protein>
    <recommendedName>
        <fullName evidence="3">Rv2525c-like glycoside hydrolase-like domain-containing protein</fullName>
    </recommendedName>
</protein>
<proteinExistence type="predicted"/>
<accession>A0ABN3L2R5</accession>
<feature type="domain" description="Rv2525c-like glycoside hydrolase-like" evidence="3">
    <location>
        <begin position="102"/>
        <end position="311"/>
    </location>
</feature>
<feature type="region of interest" description="Disordered" evidence="1">
    <location>
        <begin position="34"/>
        <end position="59"/>
    </location>
</feature>
<evidence type="ECO:0000313" key="4">
    <source>
        <dbReference type="EMBL" id="GAA2476758.1"/>
    </source>
</evidence>
<dbReference type="InterPro" id="IPR017853">
    <property type="entry name" value="GH"/>
</dbReference>
<dbReference type="EMBL" id="BAAATA010000004">
    <property type="protein sequence ID" value="GAA2476758.1"/>
    <property type="molecule type" value="Genomic_DNA"/>
</dbReference>
<dbReference type="SUPFAM" id="SSF51445">
    <property type="entry name" value="(Trans)glycosidases"/>
    <property type="match status" value="1"/>
</dbReference>
<gene>
    <name evidence="4" type="ORF">GCM10010406_11170</name>
</gene>
<dbReference type="InterPro" id="IPR015020">
    <property type="entry name" value="Rv2525c-like_Glyco_Hydro-like"/>
</dbReference>
<dbReference type="RefSeq" id="WP_344381973.1">
    <property type="nucleotide sequence ID" value="NZ_BAAATA010000004.1"/>
</dbReference>
<dbReference type="PROSITE" id="PS51257">
    <property type="entry name" value="PROKAR_LIPOPROTEIN"/>
    <property type="match status" value="1"/>
</dbReference>
<keyword evidence="5" id="KW-1185">Reference proteome</keyword>
<comment type="caution">
    <text evidence="4">The sequence shown here is derived from an EMBL/GenBank/DDBJ whole genome shotgun (WGS) entry which is preliminary data.</text>
</comment>
<evidence type="ECO:0000256" key="2">
    <source>
        <dbReference type="SAM" id="SignalP"/>
    </source>
</evidence>
<feature type="chain" id="PRO_5047439992" description="Rv2525c-like glycoside hydrolase-like domain-containing protein" evidence="2">
    <location>
        <begin position="31"/>
        <end position="320"/>
    </location>
</feature>
<name>A0ABN3L2R5_9ACTN</name>
<dbReference type="Pfam" id="PF08924">
    <property type="entry name" value="Rv2525c_GlyHyd-like"/>
    <property type="match status" value="1"/>
</dbReference>
<organism evidence="4 5">
    <name type="scientific">Streptomyces thermolineatus</name>
    <dbReference type="NCBI Taxonomy" id="44033"/>
    <lineage>
        <taxon>Bacteria</taxon>
        <taxon>Bacillati</taxon>
        <taxon>Actinomycetota</taxon>
        <taxon>Actinomycetes</taxon>
        <taxon>Kitasatosporales</taxon>
        <taxon>Streptomycetaceae</taxon>
        <taxon>Streptomyces</taxon>
    </lineage>
</organism>
<reference evidence="4 5" key="1">
    <citation type="journal article" date="2019" name="Int. J. Syst. Evol. Microbiol.">
        <title>The Global Catalogue of Microorganisms (GCM) 10K type strain sequencing project: providing services to taxonomists for standard genome sequencing and annotation.</title>
        <authorList>
            <consortium name="The Broad Institute Genomics Platform"/>
            <consortium name="The Broad Institute Genome Sequencing Center for Infectious Disease"/>
            <person name="Wu L."/>
            <person name="Ma J."/>
        </authorList>
    </citation>
    <scope>NUCLEOTIDE SEQUENCE [LARGE SCALE GENOMIC DNA]</scope>
    <source>
        <strain evidence="4 5">JCM 6307</strain>
    </source>
</reference>
<evidence type="ECO:0000259" key="3">
    <source>
        <dbReference type="Pfam" id="PF08924"/>
    </source>
</evidence>
<dbReference type="Gene3D" id="3.20.20.80">
    <property type="entry name" value="Glycosidases"/>
    <property type="match status" value="1"/>
</dbReference>
<evidence type="ECO:0000256" key="1">
    <source>
        <dbReference type="SAM" id="MobiDB-lite"/>
    </source>
</evidence>
<keyword evidence="2" id="KW-0732">Signal</keyword>
<feature type="signal peptide" evidence="2">
    <location>
        <begin position="1"/>
        <end position="30"/>
    </location>
</feature>